<organism evidence="4 5">
    <name type="scientific">Aeribacillus pallidus</name>
    <dbReference type="NCBI Taxonomy" id="33936"/>
    <lineage>
        <taxon>Bacteria</taxon>
        <taxon>Bacillati</taxon>
        <taxon>Bacillota</taxon>
        <taxon>Bacilli</taxon>
        <taxon>Bacillales</taxon>
        <taxon>Bacillaceae</taxon>
        <taxon>Aeribacillus</taxon>
    </lineage>
</organism>
<dbReference type="EMBL" id="LWBR01000013">
    <property type="protein sequence ID" value="KZN96941.1"/>
    <property type="molecule type" value="Genomic_DNA"/>
</dbReference>
<evidence type="ECO:0000259" key="2">
    <source>
        <dbReference type="PROSITE" id="PS51677"/>
    </source>
</evidence>
<dbReference type="GeneID" id="301124506"/>
<evidence type="ECO:0000256" key="1">
    <source>
        <dbReference type="SAM" id="Phobius"/>
    </source>
</evidence>
<evidence type="ECO:0000313" key="3">
    <source>
        <dbReference type="EMBL" id="ASS89857.1"/>
    </source>
</evidence>
<dbReference type="RefSeq" id="WP_063387199.1">
    <property type="nucleotide sequence ID" value="NZ_CP017703.1"/>
</dbReference>
<keyword evidence="1" id="KW-1133">Transmembrane helix</keyword>
<dbReference type="SUPFAM" id="SSF88713">
    <property type="entry name" value="Glycoside hydrolase/deacetylase"/>
    <property type="match status" value="1"/>
</dbReference>
<dbReference type="GO" id="GO:0016020">
    <property type="term" value="C:membrane"/>
    <property type="evidence" value="ECO:0007669"/>
    <property type="project" value="TreeGrafter"/>
</dbReference>
<dbReference type="PROSITE" id="PS51677">
    <property type="entry name" value="NODB"/>
    <property type="match status" value="1"/>
</dbReference>
<protein>
    <submittedName>
        <fullName evidence="4">Polysaccharide deacetylase family sporulation protein PdaB</fullName>
    </submittedName>
</protein>
<feature type="transmembrane region" description="Helical" evidence="1">
    <location>
        <begin position="12"/>
        <end position="31"/>
    </location>
</feature>
<sequence>MNRFYIIHIKKIKQLLFLIIIAFFTAVFMYFQTIPNIPVFTTKNGPKAIYKGDGSGKKVALTFDISWGDEKAIPILNTLKKYGLTNATFFVSASWAERHPEVVKRIIDDGHQLGSKGYAYKNYTELDTNEIKRDLSLAQHTFQKLGIKDIKLLRPPTCQFDQNVLNIAEQYGLTVVHYSVNSNDWQNPGVNKIIQNVTKHLKPGDIILLHASDSVKQTNQALPAIIQHLKQNGLKNVTVQELIENSNARTKELSFK</sequence>
<proteinExistence type="predicted"/>
<dbReference type="InterPro" id="IPR011330">
    <property type="entry name" value="Glyco_hydro/deAcase_b/a-brl"/>
</dbReference>
<dbReference type="Proteomes" id="UP000076476">
    <property type="component" value="Unassembled WGS sequence"/>
</dbReference>
<dbReference type="Pfam" id="PF01522">
    <property type="entry name" value="Polysacc_deac_1"/>
    <property type="match status" value="1"/>
</dbReference>
<dbReference type="KEGG" id="apak:AP3564_05960"/>
<dbReference type="GO" id="GO:0016810">
    <property type="term" value="F:hydrolase activity, acting on carbon-nitrogen (but not peptide) bonds"/>
    <property type="evidence" value="ECO:0007669"/>
    <property type="project" value="InterPro"/>
</dbReference>
<keyword evidence="5" id="KW-1185">Reference proteome</keyword>
<dbReference type="InterPro" id="IPR002509">
    <property type="entry name" value="NODB_dom"/>
</dbReference>
<dbReference type="InterPro" id="IPR050248">
    <property type="entry name" value="Polysacc_deacetylase_ArnD"/>
</dbReference>
<reference evidence="3 6" key="2">
    <citation type="submission" date="2016-10" db="EMBL/GenBank/DDBJ databases">
        <title>The whole genome sequencing and assembly of Aeribacillus pallidus KCTC3564 strain.</title>
        <authorList>
            <person name="Lee Y.-J."/>
            <person name="Park M.-K."/>
            <person name="Yi H."/>
            <person name="Bahn Y.-S."/>
            <person name="Kim J.F."/>
            <person name="Lee D.-W."/>
        </authorList>
    </citation>
    <scope>NUCLEOTIDE SEQUENCE [LARGE SCALE GENOMIC DNA]</scope>
    <source>
        <strain evidence="3 6">KCTC3564</strain>
    </source>
</reference>
<name>A0A165YCM4_9BACI</name>
<dbReference type="OrthoDB" id="9806342at2"/>
<dbReference type="InterPro" id="IPR014132">
    <property type="entry name" value="PdaB-like"/>
</dbReference>
<dbReference type="GO" id="GO:0005975">
    <property type="term" value="P:carbohydrate metabolic process"/>
    <property type="evidence" value="ECO:0007669"/>
    <property type="project" value="InterPro"/>
</dbReference>
<evidence type="ECO:0000313" key="4">
    <source>
        <dbReference type="EMBL" id="KZN96941.1"/>
    </source>
</evidence>
<dbReference type="PANTHER" id="PTHR10587:SF128">
    <property type="entry name" value="POLYSACCHARIDE DEACETYLASE PDAB-RELATED"/>
    <property type="match status" value="1"/>
</dbReference>
<dbReference type="PANTHER" id="PTHR10587">
    <property type="entry name" value="GLYCOSYL TRANSFERASE-RELATED"/>
    <property type="match status" value="1"/>
</dbReference>
<gene>
    <name evidence="3" type="ORF">AP3564_05960</name>
    <name evidence="4" type="ORF">AZI98_04990</name>
</gene>
<evidence type="ECO:0000313" key="6">
    <source>
        <dbReference type="Proteomes" id="UP000214606"/>
    </source>
</evidence>
<reference evidence="4 5" key="1">
    <citation type="submission" date="2016-04" db="EMBL/GenBank/DDBJ databases">
        <title>Draft genome sequence of Aeribacillus pallidus 8m3 from petroleum reservoir.</title>
        <authorList>
            <person name="Poltaraus A.B."/>
            <person name="Nazina T.N."/>
            <person name="Tourova T.P."/>
            <person name="Malakho S.M."/>
            <person name="Korshunova A.V."/>
            <person name="Sokolova D.S."/>
        </authorList>
    </citation>
    <scope>NUCLEOTIDE SEQUENCE [LARGE SCALE GENOMIC DNA]</scope>
    <source>
        <strain evidence="4 5">8m3</strain>
    </source>
</reference>
<keyword evidence="1" id="KW-0812">Transmembrane</keyword>
<dbReference type="EMBL" id="CP017703">
    <property type="protein sequence ID" value="ASS89857.1"/>
    <property type="molecule type" value="Genomic_DNA"/>
</dbReference>
<dbReference type="Proteomes" id="UP000214606">
    <property type="component" value="Chromosome"/>
</dbReference>
<accession>A0A165YCM4</accession>
<dbReference type="NCBIfam" id="TIGR02764">
    <property type="entry name" value="spore_ybaN_pdaB"/>
    <property type="match status" value="1"/>
</dbReference>
<evidence type="ECO:0000313" key="5">
    <source>
        <dbReference type="Proteomes" id="UP000076476"/>
    </source>
</evidence>
<dbReference type="Gene3D" id="3.20.20.370">
    <property type="entry name" value="Glycoside hydrolase/deacetylase"/>
    <property type="match status" value="1"/>
</dbReference>
<dbReference type="AlphaFoldDB" id="A0A165YCM4"/>
<feature type="domain" description="NodB homology" evidence="2">
    <location>
        <begin position="57"/>
        <end position="237"/>
    </location>
</feature>
<keyword evidence="1" id="KW-0472">Membrane</keyword>
<dbReference type="STRING" id="33936.AZI98_04990"/>